<dbReference type="AlphaFoldDB" id="A0A1F6NBL5"/>
<dbReference type="GO" id="GO:0019134">
    <property type="term" value="F:glucosamine-1-phosphate N-acetyltransferase activity"/>
    <property type="evidence" value="ECO:0007669"/>
    <property type="project" value="UniProtKB-EC"/>
</dbReference>
<comment type="function">
    <text evidence="8">Catalyzes the last two sequential reactions in the de novo biosynthetic pathway for UDP-N-acetylglucosamine (UDP-GlcNAc). The C-terminal domain catalyzes the transfer of acetyl group from acetyl coenzyme A to glucosamine-1-phosphate (GlcN-1-P) to produce N-acetylglucosamine-1-phosphate (GlcNAc-1-P), which is converted into UDP-GlcNAc by the transfer of uridine 5-monophosphate (from uridine 5-triphosphate), a reaction catalyzed by the N-terminal domain.</text>
</comment>
<organism evidence="10 11">
    <name type="scientific">Candidatus Magasanikbacteria bacterium RIFCSPLOWO2_02_FULL_44_11</name>
    <dbReference type="NCBI Taxonomy" id="1798689"/>
    <lineage>
        <taxon>Bacteria</taxon>
        <taxon>Candidatus Magasanikiibacteriota</taxon>
    </lineage>
</organism>
<reference evidence="10 11" key="1">
    <citation type="journal article" date="2016" name="Nat. Commun.">
        <title>Thousands of microbial genomes shed light on interconnected biogeochemical processes in an aquifer system.</title>
        <authorList>
            <person name="Anantharaman K."/>
            <person name="Brown C.T."/>
            <person name="Hug L.A."/>
            <person name="Sharon I."/>
            <person name="Castelle C.J."/>
            <person name="Probst A.J."/>
            <person name="Thomas B.C."/>
            <person name="Singh A."/>
            <person name="Wilkins M.J."/>
            <person name="Karaoz U."/>
            <person name="Brodie E.L."/>
            <person name="Williams K.H."/>
            <person name="Hubbard S.S."/>
            <person name="Banfield J.F."/>
        </authorList>
    </citation>
    <scope>NUCLEOTIDE SEQUENCE [LARGE SCALE GENOMIC DNA]</scope>
</reference>
<dbReference type="STRING" id="1798689.A3I29_04460"/>
<comment type="similarity">
    <text evidence="1">In the C-terminal section; belongs to the transferase hexapeptide repeat family.</text>
</comment>
<evidence type="ECO:0000256" key="2">
    <source>
        <dbReference type="ARBA" id="ARBA00007947"/>
    </source>
</evidence>
<sequence>MQQVGVVILAAGDGKRMKTGIPKVMNLLRDEPLVAHVVSAVEKAQFDVKPVLIVCTNHTLVQDYLKDRVVYVFQEHQLGTAHAVGCAEDELKGKVKSVVVLYGDMPLISSDSLRHLAALHRSEKNTVTLMTVSVEDFNGWRTQFADFGRIKRDHEGNIIGIVEKKDATAEELAITELNTSYFCFQSDWLWKNLKAIKNHNAQQEYYLVDLVRLAREQGEKIGTVAIDPKEAVGINTKEHLDIAQTI</sequence>
<dbReference type="InterPro" id="IPR025877">
    <property type="entry name" value="MobA-like_NTP_Trfase"/>
</dbReference>
<dbReference type="Gene3D" id="3.90.550.10">
    <property type="entry name" value="Spore Coat Polysaccharide Biosynthesis Protein SpsA, Chain A"/>
    <property type="match status" value="1"/>
</dbReference>
<comment type="caution">
    <text evidence="10">The sequence shown here is derived from an EMBL/GenBank/DDBJ whole genome shotgun (WGS) entry which is preliminary data.</text>
</comment>
<evidence type="ECO:0000256" key="3">
    <source>
        <dbReference type="ARBA" id="ARBA00022679"/>
    </source>
</evidence>
<comment type="catalytic activity">
    <reaction evidence="7">
        <text>N-acetyl-alpha-D-glucosamine 1-phosphate + UTP + H(+) = UDP-N-acetyl-alpha-D-glucosamine + diphosphate</text>
        <dbReference type="Rhea" id="RHEA:13509"/>
        <dbReference type="ChEBI" id="CHEBI:15378"/>
        <dbReference type="ChEBI" id="CHEBI:33019"/>
        <dbReference type="ChEBI" id="CHEBI:46398"/>
        <dbReference type="ChEBI" id="CHEBI:57705"/>
        <dbReference type="ChEBI" id="CHEBI:57776"/>
        <dbReference type="EC" id="2.7.7.23"/>
    </reaction>
</comment>
<evidence type="ECO:0000256" key="4">
    <source>
        <dbReference type="ARBA" id="ARBA00022695"/>
    </source>
</evidence>
<proteinExistence type="inferred from homology"/>
<dbReference type="EMBL" id="MFQK01000008">
    <property type="protein sequence ID" value="OGH81188.1"/>
    <property type="molecule type" value="Genomic_DNA"/>
</dbReference>
<evidence type="ECO:0000256" key="5">
    <source>
        <dbReference type="ARBA" id="ARBA00023315"/>
    </source>
</evidence>
<feature type="domain" description="MobA-like NTP transferase" evidence="9">
    <location>
        <begin position="6"/>
        <end position="130"/>
    </location>
</feature>
<dbReference type="Pfam" id="PF12804">
    <property type="entry name" value="NTP_transf_3"/>
    <property type="match status" value="1"/>
</dbReference>
<protein>
    <recommendedName>
        <fullName evidence="9">MobA-like NTP transferase domain-containing protein</fullName>
    </recommendedName>
</protein>
<accession>A0A1F6NBL5</accession>
<name>A0A1F6NBL5_9BACT</name>
<keyword evidence="3" id="KW-0808">Transferase</keyword>
<comment type="catalytic activity">
    <reaction evidence="6">
        <text>alpha-D-glucosamine 1-phosphate + acetyl-CoA = N-acetyl-alpha-D-glucosamine 1-phosphate + CoA + H(+)</text>
        <dbReference type="Rhea" id="RHEA:13725"/>
        <dbReference type="ChEBI" id="CHEBI:15378"/>
        <dbReference type="ChEBI" id="CHEBI:57287"/>
        <dbReference type="ChEBI" id="CHEBI:57288"/>
        <dbReference type="ChEBI" id="CHEBI:57776"/>
        <dbReference type="ChEBI" id="CHEBI:58516"/>
        <dbReference type="EC" id="2.3.1.157"/>
    </reaction>
</comment>
<evidence type="ECO:0000313" key="11">
    <source>
        <dbReference type="Proteomes" id="UP000178726"/>
    </source>
</evidence>
<evidence type="ECO:0000256" key="6">
    <source>
        <dbReference type="ARBA" id="ARBA00048247"/>
    </source>
</evidence>
<keyword evidence="5" id="KW-0012">Acyltransferase</keyword>
<dbReference type="InterPro" id="IPR050065">
    <property type="entry name" value="GlmU-like"/>
</dbReference>
<evidence type="ECO:0000256" key="1">
    <source>
        <dbReference type="ARBA" id="ARBA00007707"/>
    </source>
</evidence>
<evidence type="ECO:0000256" key="8">
    <source>
        <dbReference type="ARBA" id="ARBA00049628"/>
    </source>
</evidence>
<evidence type="ECO:0000259" key="9">
    <source>
        <dbReference type="Pfam" id="PF12804"/>
    </source>
</evidence>
<dbReference type="GO" id="GO:0003977">
    <property type="term" value="F:UDP-N-acetylglucosamine diphosphorylase activity"/>
    <property type="evidence" value="ECO:0007669"/>
    <property type="project" value="UniProtKB-EC"/>
</dbReference>
<dbReference type="SUPFAM" id="SSF53448">
    <property type="entry name" value="Nucleotide-diphospho-sugar transferases"/>
    <property type="match status" value="1"/>
</dbReference>
<dbReference type="PANTHER" id="PTHR43584:SF3">
    <property type="entry name" value="BIFUNCTIONAL PROTEIN GLMU"/>
    <property type="match status" value="1"/>
</dbReference>
<dbReference type="PANTHER" id="PTHR43584">
    <property type="entry name" value="NUCLEOTIDYL TRANSFERASE"/>
    <property type="match status" value="1"/>
</dbReference>
<gene>
    <name evidence="10" type="ORF">A3I29_04460</name>
</gene>
<dbReference type="CDD" id="cd02540">
    <property type="entry name" value="GT2_GlmU_N_bac"/>
    <property type="match status" value="1"/>
</dbReference>
<dbReference type="InterPro" id="IPR029044">
    <property type="entry name" value="Nucleotide-diphossugar_trans"/>
</dbReference>
<keyword evidence="4" id="KW-0548">Nucleotidyltransferase</keyword>
<evidence type="ECO:0000256" key="7">
    <source>
        <dbReference type="ARBA" id="ARBA00048493"/>
    </source>
</evidence>
<evidence type="ECO:0000313" key="10">
    <source>
        <dbReference type="EMBL" id="OGH81188.1"/>
    </source>
</evidence>
<comment type="similarity">
    <text evidence="2">In the N-terminal section; belongs to the N-acetylglucosamine-1-phosphate uridyltransferase family.</text>
</comment>
<dbReference type="Proteomes" id="UP000178726">
    <property type="component" value="Unassembled WGS sequence"/>
</dbReference>